<dbReference type="OrthoDB" id="5957963at2759"/>
<proteinExistence type="predicted"/>
<accession>X6N216</accession>
<protein>
    <recommendedName>
        <fullName evidence="1">PXA domain-containing protein</fullName>
    </recommendedName>
</protein>
<keyword evidence="3" id="KW-1185">Reference proteome</keyword>
<comment type="caution">
    <text evidence="2">The sequence shown here is derived from an EMBL/GenBank/DDBJ whole genome shotgun (WGS) entry which is preliminary data.</text>
</comment>
<evidence type="ECO:0000313" key="2">
    <source>
        <dbReference type="EMBL" id="ETO19789.1"/>
    </source>
</evidence>
<gene>
    <name evidence="2" type="ORF">RFI_17442</name>
</gene>
<reference evidence="2 3" key="1">
    <citation type="journal article" date="2013" name="Curr. Biol.">
        <title>The Genome of the Foraminiferan Reticulomyxa filosa.</title>
        <authorList>
            <person name="Glockner G."/>
            <person name="Hulsmann N."/>
            <person name="Schleicher M."/>
            <person name="Noegel A.A."/>
            <person name="Eichinger L."/>
            <person name="Gallinger C."/>
            <person name="Pawlowski J."/>
            <person name="Sierra R."/>
            <person name="Euteneuer U."/>
            <person name="Pillet L."/>
            <person name="Moustafa A."/>
            <person name="Platzer M."/>
            <person name="Groth M."/>
            <person name="Szafranski K."/>
            <person name="Schliwa M."/>
        </authorList>
    </citation>
    <scope>NUCLEOTIDE SEQUENCE [LARGE SCALE GENOMIC DNA]</scope>
</reference>
<sequence>MKTHLLFFQVLDWLPIKKKNNNNMSILKQCPLTGSNEMKGSMESYIDTNSNVDVNNNGNDTKPNNNSNMNNNGNATMNTNTESKNSEIFVREKYLKPTSNECKALRKHNPKSFKSLQVLRNWIMRDFIEYWYKPFVTSVEEEFVYRIKLALDGAFHILVHRVGHVNWSLYCLSHVMLPFQHFFAKYVRTLDQLMQTNPNFSKLDPIAQLCHFFFFF</sequence>
<dbReference type="AlphaFoldDB" id="X6N216"/>
<feature type="domain" description="PXA" evidence="1">
    <location>
        <begin position="114"/>
        <end position="197"/>
    </location>
</feature>
<dbReference type="Proteomes" id="UP000023152">
    <property type="component" value="Unassembled WGS sequence"/>
</dbReference>
<dbReference type="Pfam" id="PF02194">
    <property type="entry name" value="PXA"/>
    <property type="match status" value="1"/>
</dbReference>
<dbReference type="InterPro" id="IPR003114">
    <property type="entry name" value="Phox_assoc"/>
</dbReference>
<evidence type="ECO:0000259" key="1">
    <source>
        <dbReference type="Pfam" id="PF02194"/>
    </source>
</evidence>
<evidence type="ECO:0000313" key="3">
    <source>
        <dbReference type="Proteomes" id="UP000023152"/>
    </source>
</evidence>
<organism evidence="2 3">
    <name type="scientific">Reticulomyxa filosa</name>
    <dbReference type="NCBI Taxonomy" id="46433"/>
    <lineage>
        <taxon>Eukaryota</taxon>
        <taxon>Sar</taxon>
        <taxon>Rhizaria</taxon>
        <taxon>Retaria</taxon>
        <taxon>Foraminifera</taxon>
        <taxon>Monothalamids</taxon>
        <taxon>Reticulomyxidae</taxon>
        <taxon>Reticulomyxa</taxon>
    </lineage>
</organism>
<name>X6N216_RETFI</name>
<dbReference type="EMBL" id="ASPP01013283">
    <property type="protein sequence ID" value="ETO19789.1"/>
    <property type="molecule type" value="Genomic_DNA"/>
</dbReference>